<dbReference type="SMR" id="Q54XD9"/>
<sequence length="230" mass="26120">MGIVKEIDETKERIENPIKQQSNVNNNNYKLLRQSNRTTIKVVKGFLYLSLLGEGIKTYKGNNLLNTLVSTLGAGFIIGSLTLVNKLSSGEEMIQLTDIENDKEQVVENEENEIQDDLDTDSDEYSSDEEEDQDDDDHIDCTNKIVGFSMFKLYKFLPYGVVGALASNCIASVTMGALYGVDVPLEWNLGYYKEIGNHIGRLCIENFIFFFATDIFFKTKYLIFKENENK</sequence>
<dbReference type="VEuPathDB" id="AmoebaDB:DDB_G0279069"/>
<feature type="transmembrane region" description="Helical" evidence="2">
    <location>
        <begin position="64"/>
        <end position="84"/>
    </location>
</feature>
<dbReference type="HOGENOM" id="CLU_1206686_0_0_1"/>
<dbReference type="InParanoid" id="Q54XD9"/>
<comment type="caution">
    <text evidence="3">The sequence shown here is derived from an EMBL/GenBank/DDBJ whole genome shotgun (WGS) entry which is preliminary data.</text>
</comment>
<dbReference type="eggNOG" id="ENOG502RIFP">
    <property type="taxonomic scope" value="Eukaryota"/>
</dbReference>
<feature type="compositionally biased region" description="Acidic residues" evidence="1">
    <location>
        <begin position="107"/>
        <end position="136"/>
    </location>
</feature>
<protein>
    <submittedName>
        <fullName evidence="3">Uncharacterized protein</fullName>
    </submittedName>
</protein>
<proteinExistence type="predicted"/>
<keyword evidence="2" id="KW-1133">Transmembrane helix</keyword>
<accession>Q54XD9</accession>
<organism evidence="3 4">
    <name type="scientific">Dictyostelium discoideum</name>
    <name type="common">Social amoeba</name>
    <dbReference type="NCBI Taxonomy" id="44689"/>
    <lineage>
        <taxon>Eukaryota</taxon>
        <taxon>Amoebozoa</taxon>
        <taxon>Evosea</taxon>
        <taxon>Eumycetozoa</taxon>
        <taxon>Dictyostelia</taxon>
        <taxon>Dictyosteliales</taxon>
        <taxon>Dictyosteliaceae</taxon>
        <taxon>Dictyostelium</taxon>
    </lineage>
</organism>
<dbReference type="FunCoup" id="Q54XD9">
    <property type="interactions" value="877"/>
</dbReference>
<dbReference type="AlphaFoldDB" id="Q54XD9"/>
<keyword evidence="2" id="KW-0812">Transmembrane</keyword>
<evidence type="ECO:0000313" key="4">
    <source>
        <dbReference type="Proteomes" id="UP000002195"/>
    </source>
</evidence>
<feature type="transmembrane region" description="Helical" evidence="2">
    <location>
        <begin position="156"/>
        <end position="179"/>
    </location>
</feature>
<dbReference type="dictyBase" id="DDB_G0279069"/>
<dbReference type="OMA" id="ATEWNRD"/>
<feature type="region of interest" description="Disordered" evidence="1">
    <location>
        <begin position="100"/>
        <end position="136"/>
    </location>
</feature>
<dbReference type="GeneID" id="8621836"/>
<name>Q54XD9_DICDI</name>
<evidence type="ECO:0000256" key="2">
    <source>
        <dbReference type="SAM" id="Phobius"/>
    </source>
</evidence>
<dbReference type="PaxDb" id="44689-DDB0235349"/>
<feature type="transmembrane region" description="Helical" evidence="2">
    <location>
        <begin position="199"/>
        <end position="217"/>
    </location>
</feature>
<dbReference type="RefSeq" id="XP_641920.1">
    <property type="nucleotide sequence ID" value="XM_636828.1"/>
</dbReference>
<evidence type="ECO:0000256" key="1">
    <source>
        <dbReference type="SAM" id="MobiDB-lite"/>
    </source>
</evidence>
<reference evidence="3 4" key="1">
    <citation type="journal article" date="2005" name="Nature">
        <title>The genome of the social amoeba Dictyostelium discoideum.</title>
        <authorList>
            <consortium name="The Dictyostelium discoideum Sequencing Consortium"/>
            <person name="Eichinger L."/>
            <person name="Pachebat J.A."/>
            <person name="Glockner G."/>
            <person name="Rajandream M.A."/>
            <person name="Sucgang R."/>
            <person name="Berriman M."/>
            <person name="Song J."/>
            <person name="Olsen R."/>
            <person name="Szafranski K."/>
            <person name="Xu Q."/>
            <person name="Tunggal B."/>
            <person name="Kummerfeld S."/>
            <person name="Madera M."/>
            <person name="Konfortov B.A."/>
            <person name="Rivero F."/>
            <person name="Bankier A.T."/>
            <person name="Lehmann R."/>
            <person name="Hamlin N."/>
            <person name="Davies R."/>
            <person name="Gaudet P."/>
            <person name="Fey P."/>
            <person name="Pilcher K."/>
            <person name="Chen G."/>
            <person name="Saunders D."/>
            <person name="Sodergren E."/>
            <person name="Davis P."/>
            <person name="Kerhornou A."/>
            <person name="Nie X."/>
            <person name="Hall N."/>
            <person name="Anjard C."/>
            <person name="Hemphill L."/>
            <person name="Bason N."/>
            <person name="Farbrother P."/>
            <person name="Desany B."/>
            <person name="Just E."/>
            <person name="Morio T."/>
            <person name="Rost R."/>
            <person name="Churcher C."/>
            <person name="Cooper J."/>
            <person name="Haydock S."/>
            <person name="van Driessche N."/>
            <person name="Cronin A."/>
            <person name="Goodhead I."/>
            <person name="Muzny D."/>
            <person name="Mourier T."/>
            <person name="Pain A."/>
            <person name="Lu M."/>
            <person name="Harper D."/>
            <person name="Lindsay R."/>
            <person name="Hauser H."/>
            <person name="James K."/>
            <person name="Quiles M."/>
            <person name="Madan Babu M."/>
            <person name="Saito T."/>
            <person name="Buchrieser C."/>
            <person name="Wardroper A."/>
            <person name="Felder M."/>
            <person name="Thangavelu M."/>
            <person name="Johnson D."/>
            <person name="Knights A."/>
            <person name="Loulseged H."/>
            <person name="Mungall K."/>
            <person name="Oliver K."/>
            <person name="Price C."/>
            <person name="Quail M.A."/>
            <person name="Urushihara H."/>
            <person name="Hernandez J."/>
            <person name="Rabbinowitsch E."/>
            <person name="Steffen D."/>
            <person name="Sanders M."/>
            <person name="Ma J."/>
            <person name="Kohara Y."/>
            <person name="Sharp S."/>
            <person name="Simmonds M."/>
            <person name="Spiegler S."/>
            <person name="Tivey A."/>
            <person name="Sugano S."/>
            <person name="White B."/>
            <person name="Walker D."/>
            <person name="Woodward J."/>
            <person name="Winckler T."/>
            <person name="Tanaka Y."/>
            <person name="Shaulsky G."/>
            <person name="Schleicher M."/>
            <person name="Weinstock G."/>
            <person name="Rosenthal A."/>
            <person name="Cox E.C."/>
            <person name="Chisholm R.L."/>
            <person name="Gibbs R."/>
            <person name="Loomis W.F."/>
            <person name="Platzer M."/>
            <person name="Kay R.R."/>
            <person name="Williams J."/>
            <person name="Dear P.H."/>
            <person name="Noegel A.A."/>
            <person name="Barrell B."/>
            <person name="Kuspa A."/>
        </authorList>
    </citation>
    <scope>NUCLEOTIDE SEQUENCE [LARGE SCALE GENOMIC DNA]</scope>
    <source>
        <strain evidence="3 4">AX4</strain>
    </source>
</reference>
<dbReference type="EMBL" id="AAFI02000026">
    <property type="protein sequence ID" value="EAL67956.1"/>
    <property type="molecule type" value="Genomic_DNA"/>
</dbReference>
<evidence type="ECO:0000313" key="3">
    <source>
        <dbReference type="EMBL" id="EAL67956.1"/>
    </source>
</evidence>
<dbReference type="Proteomes" id="UP000002195">
    <property type="component" value="Unassembled WGS sequence"/>
</dbReference>
<keyword evidence="4" id="KW-1185">Reference proteome</keyword>
<dbReference type="KEGG" id="ddi:DDB_G0279069"/>
<gene>
    <name evidence="3" type="ORF">DDB_G0279069</name>
</gene>
<keyword evidence="2" id="KW-0472">Membrane</keyword>